<keyword evidence="4" id="KW-1185">Reference proteome</keyword>
<name>A0A132U8B1_9BACL</name>
<evidence type="ECO:0000256" key="2">
    <source>
        <dbReference type="SAM" id="SignalP"/>
    </source>
</evidence>
<dbReference type="PATRIC" id="fig|483937.3.peg.4698"/>
<dbReference type="SUPFAM" id="SSF82171">
    <property type="entry name" value="DPP6 N-terminal domain-like"/>
    <property type="match status" value="1"/>
</dbReference>
<feature type="region of interest" description="Disordered" evidence="1">
    <location>
        <begin position="29"/>
        <end position="57"/>
    </location>
</feature>
<dbReference type="Proteomes" id="UP000070475">
    <property type="component" value="Unassembled WGS sequence"/>
</dbReference>
<gene>
    <name evidence="3" type="ORF">AMQ84_05435</name>
</gene>
<evidence type="ECO:0000313" key="4">
    <source>
        <dbReference type="Proteomes" id="UP000070475"/>
    </source>
</evidence>
<proteinExistence type="predicted"/>
<dbReference type="Gene3D" id="2.120.10.30">
    <property type="entry name" value="TolB, C-terminal domain"/>
    <property type="match status" value="1"/>
</dbReference>
<dbReference type="OrthoDB" id="2628551at2"/>
<accession>A0A132U8B1</accession>
<keyword evidence="2" id="KW-0732">Signal</keyword>
<evidence type="ECO:0008006" key="5">
    <source>
        <dbReference type="Google" id="ProtNLM"/>
    </source>
</evidence>
<organism evidence="3 4">
    <name type="scientific">Paenibacillus riograndensis</name>
    <dbReference type="NCBI Taxonomy" id="483937"/>
    <lineage>
        <taxon>Bacteria</taxon>
        <taxon>Bacillati</taxon>
        <taxon>Bacillota</taxon>
        <taxon>Bacilli</taxon>
        <taxon>Bacillales</taxon>
        <taxon>Paenibacillaceae</taxon>
        <taxon>Paenibacillus</taxon>
        <taxon>Paenibacillus sonchi group</taxon>
    </lineage>
</organism>
<evidence type="ECO:0000313" key="3">
    <source>
        <dbReference type="EMBL" id="KWX79857.1"/>
    </source>
</evidence>
<dbReference type="AlphaFoldDB" id="A0A132U8B1"/>
<evidence type="ECO:0000256" key="1">
    <source>
        <dbReference type="SAM" id="MobiDB-lite"/>
    </source>
</evidence>
<dbReference type="PROSITE" id="PS51257">
    <property type="entry name" value="PROKAR_LIPOPROTEIN"/>
    <property type="match status" value="1"/>
</dbReference>
<sequence>MNKIASFSIILLALTSILGCNNNADVKEATNQSNVSQNNVSQSKNGNSIPQKVKDNEAAGRNSFDSSIYYASENNPTIKNSDNQIAWKEGNVVLTAAISKAEGEQVSQSNTVISSITVESSNGKYIIDLDKKPLGIQSVGLSKNNQLAVHVRDHEGSRLILLSLSSGKQIVLNDLPNKVAFSEKIDSYNWSPDGNTIAFGIGDIGSSYIALYNTEDNTFSNLSEKDFTLITSVVWHKDGQGFDFLSQTDDTKNPVILYQYTLKDHSISKVTDNLTENEQATLTTKFLPVKIE</sequence>
<feature type="chain" id="PRO_5039470884" description="Lipoprotein LpqB beta-propeller domain-containing protein" evidence="2">
    <location>
        <begin position="25"/>
        <end position="292"/>
    </location>
</feature>
<dbReference type="RefSeq" id="WP_060859601.1">
    <property type="nucleotide sequence ID" value="NZ_LIRB01000107.1"/>
</dbReference>
<dbReference type="EMBL" id="LIRB01000107">
    <property type="protein sequence ID" value="KWX79857.1"/>
    <property type="molecule type" value="Genomic_DNA"/>
</dbReference>
<comment type="caution">
    <text evidence="3">The sequence shown here is derived from an EMBL/GenBank/DDBJ whole genome shotgun (WGS) entry which is preliminary data.</text>
</comment>
<reference evidence="3 4" key="1">
    <citation type="submission" date="2015-08" db="EMBL/GenBank/DDBJ databases">
        <title>Genomes of Paenibacillus riograndensis.</title>
        <authorList>
            <person name="Sant'Anna F.H."/>
            <person name="Souza R."/>
            <person name="Ambrosini A."/>
            <person name="Bach E."/>
            <person name="Fernandes G."/>
            <person name="Balsanelli E."/>
            <person name="Baura V.A."/>
            <person name="Pedrosa F.O."/>
            <person name="Souza E.M."/>
            <person name="Passaglia L."/>
        </authorList>
    </citation>
    <scope>NUCLEOTIDE SEQUENCE [LARGE SCALE GENOMIC DNA]</scope>
    <source>
        <strain evidence="3 4">CAS34</strain>
    </source>
</reference>
<protein>
    <recommendedName>
        <fullName evidence="5">Lipoprotein LpqB beta-propeller domain-containing protein</fullName>
    </recommendedName>
</protein>
<dbReference type="InterPro" id="IPR011042">
    <property type="entry name" value="6-blade_b-propeller_TolB-like"/>
</dbReference>
<feature type="compositionally biased region" description="Low complexity" evidence="1">
    <location>
        <begin position="31"/>
        <end position="48"/>
    </location>
</feature>
<feature type="signal peptide" evidence="2">
    <location>
        <begin position="1"/>
        <end position="24"/>
    </location>
</feature>